<keyword evidence="1" id="KW-0347">Helicase</keyword>
<dbReference type="GO" id="GO:0006310">
    <property type="term" value="P:DNA recombination"/>
    <property type="evidence" value="ECO:0007669"/>
    <property type="project" value="UniProtKB-KW"/>
</dbReference>
<gene>
    <name evidence="4" type="ORF">SO802_018506</name>
</gene>
<proteinExistence type="inferred from homology"/>
<keyword evidence="1" id="KW-0067">ATP-binding</keyword>
<keyword evidence="1" id="KW-0227">DNA damage</keyword>
<evidence type="ECO:0000259" key="2">
    <source>
        <dbReference type="Pfam" id="PF05970"/>
    </source>
</evidence>
<feature type="domain" description="DNA helicase Pif1-like DEAD-box helicase" evidence="2">
    <location>
        <begin position="748"/>
        <end position="955"/>
    </location>
</feature>
<comment type="cofactor">
    <cofactor evidence="1">
        <name>Mg(2+)</name>
        <dbReference type="ChEBI" id="CHEBI:18420"/>
    </cofactor>
</comment>
<dbReference type="Pfam" id="PF14214">
    <property type="entry name" value="Helitron_like_N"/>
    <property type="match status" value="1"/>
</dbReference>
<dbReference type="EMBL" id="JAZDWU010000006">
    <property type="protein sequence ID" value="KAK9998903.1"/>
    <property type="molecule type" value="Genomic_DNA"/>
</dbReference>
<dbReference type="Gene3D" id="3.40.50.300">
    <property type="entry name" value="P-loop containing nucleotide triphosphate hydrolases"/>
    <property type="match status" value="1"/>
</dbReference>
<evidence type="ECO:0000313" key="4">
    <source>
        <dbReference type="EMBL" id="KAK9998903.1"/>
    </source>
</evidence>
<dbReference type="GO" id="GO:0016787">
    <property type="term" value="F:hydrolase activity"/>
    <property type="evidence" value="ECO:0007669"/>
    <property type="project" value="UniProtKB-KW"/>
</dbReference>
<keyword evidence="1" id="KW-0234">DNA repair</keyword>
<keyword evidence="1" id="KW-0378">Hydrolase</keyword>
<dbReference type="InterPro" id="IPR025476">
    <property type="entry name" value="Helitron_helicase-like"/>
</dbReference>
<keyword evidence="1" id="KW-0233">DNA recombination</keyword>
<keyword evidence="5" id="KW-1185">Reference proteome</keyword>
<dbReference type="AlphaFoldDB" id="A0AAW2CLJ9"/>
<organism evidence="4 5">
    <name type="scientific">Lithocarpus litseifolius</name>
    <dbReference type="NCBI Taxonomy" id="425828"/>
    <lineage>
        <taxon>Eukaryota</taxon>
        <taxon>Viridiplantae</taxon>
        <taxon>Streptophyta</taxon>
        <taxon>Embryophyta</taxon>
        <taxon>Tracheophyta</taxon>
        <taxon>Spermatophyta</taxon>
        <taxon>Magnoliopsida</taxon>
        <taxon>eudicotyledons</taxon>
        <taxon>Gunneridae</taxon>
        <taxon>Pentapetalae</taxon>
        <taxon>rosids</taxon>
        <taxon>fabids</taxon>
        <taxon>Fagales</taxon>
        <taxon>Fagaceae</taxon>
        <taxon>Lithocarpus</taxon>
    </lineage>
</organism>
<dbReference type="Proteomes" id="UP001459277">
    <property type="component" value="Unassembled WGS sequence"/>
</dbReference>
<dbReference type="EC" id="5.6.2.3" evidence="1"/>
<dbReference type="GO" id="GO:0000723">
    <property type="term" value="P:telomere maintenance"/>
    <property type="evidence" value="ECO:0007669"/>
    <property type="project" value="InterPro"/>
</dbReference>
<accession>A0AAW2CLJ9</accession>
<dbReference type="GO" id="GO:0005524">
    <property type="term" value="F:ATP binding"/>
    <property type="evidence" value="ECO:0007669"/>
    <property type="project" value="UniProtKB-KW"/>
</dbReference>
<reference evidence="4 5" key="1">
    <citation type="submission" date="2024-01" db="EMBL/GenBank/DDBJ databases">
        <title>A telomere-to-telomere, gap-free genome of sweet tea (Lithocarpus litseifolius).</title>
        <authorList>
            <person name="Zhou J."/>
        </authorList>
    </citation>
    <scope>NUCLEOTIDE SEQUENCE [LARGE SCALE GENOMIC DNA]</scope>
    <source>
        <strain evidence="4">Zhou-2022a</strain>
        <tissue evidence="4">Leaf</tissue>
    </source>
</reference>
<dbReference type="SUPFAM" id="SSF52540">
    <property type="entry name" value="P-loop containing nucleoside triphosphate hydrolases"/>
    <property type="match status" value="2"/>
</dbReference>
<comment type="catalytic activity">
    <reaction evidence="1">
        <text>ATP + H2O = ADP + phosphate + H(+)</text>
        <dbReference type="Rhea" id="RHEA:13065"/>
        <dbReference type="ChEBI" id="CHEBI:15377"/>
        <dbReference type="ChEBI" id="CHEBI:15378"/>
        <dbReference type="ChEBI" id="CHEBI:30616"/>
        <dbReference type="ChEBI" id="CHEBI:43474"/>
        <dbReference type="ChEBI" id="CHEBI:456216"/>
        <dbReference type="EC" id="5.6.2.3"/>
    </reaction>
</comment>
<protein>
    <recommendedName>
        <fullName evidence="1">ATP-dependent DNA helicase</fullName>
        <ecNumber evidence="1">5.6.2.3</ecNumber>
    </recommendedName>
</protein>
<sequence>MHILVEEDISKWGCRMKRKQCVATVDDRNEQMIKKKSKICAAESSCRKFVPISNHGILINEDSQTNIVRKIRSCKNLRSVLQSVPFQADTLLPVSAYAALDQRVYNTPSTSQVAAIWVEDDSSRDYSSRDIIVYSHSGSSHRVQYYFGCYDPLQYPLLFPYGDTGWHQGIQRVEKGKKYLPSQVEVLINPCESSSATELINKEMKARLDYFRNKQDEIRAEAYQGIIDSIHVGETRGSKVGRRIIFPASFIGGPRDMQKRYMDAMALVQRFGKPDIFLTMTCNPNWPEIKQELLLGEEAQNRPDLIARVFKEKLEELKIELFKKQVFGMVAAHVYVIENQKRGLPHAHFLIILKKDWKIIAPETFDDIVSVELPNKDKNPHLYSAVVKHMMHGPCGALNPENICMKRTGRCKNHYPRDFCEQTTIGNDSFPKYRCRDDGASIKGHDRVAFHVTPEDNSQDIDEIERFQSARWITPPEAMWRIYGFELNEMYPSVYILQLHLEDQHSVTFRKYDDLSRVLRDDYSSRSMLTKFFCRNKIDENACKLLYKEFPEKFVWNQRDKIWTPRKKKNVIGRIVAANPVEGERYYLRLLLNHVRGSTLFEDLKTIDDVVASTFREAALLCGLLEVDNSLDKCLEEESTYQMPYSLRHLFATILVYCNPSNPKLLWNKFEQVMSEDFRQLNGVVLNVRTKVLQSIASTLESMGKDINSYNLVDFKVAFDEDQMGSREIHDELNITISEEDLLAAESLNAKQKYAYERILQKVFSNKPGAFFIDGPGGTGKKFLYRALLATIRSKHLVALATASSGVAASILPGGRTAHSLFKIPLDVKNNITCCVSKQSGLAKLLQASKLIIWDEAPMSRRQTIEALDKMLQDVNESELPFGGKVVVFGGDFRQVLPVVPKASRQETIVASLVKSYLWPTLEKIKLTENMRAQLDPAFSDYLLRVGNGTEQTVTDDTINLPTTMIIPYIDDMTSLTALIDAIFLNINDYPRNLHLMINRAILTPKNDCVDEINNFLINKFPGEVT</sequence>
<name>A0AAW2CLJ9_9ROSI</name>
<dbReference type="PANTHER" id="PTHR10492">
    <property type="match status" value="1"/>
</dbReference>
<evidence type="ECO:0000313" key="5">
    <source>
        <dbReference type="Proteomes" id="UP001459277"/>
    </source>
</evidence>
<dbReference type="InterPro" id="IPR010285">
    <property type="entry name" value="DNA_helicase_pif1-like_DEAD"/>
</dbReference>
<feature type="domain" description="Helitron helicase-like" evidence="3">
    <location>
        <begin position="204"/>
        <end position="351"/>
    </location>
</feature>
<evidence type="ECO:0000256" key="1">
    <source>
        <dbReference type="RuleBase" id="RU363044"/>
    </source>
</evidence>
<keyword evidence="1" id="KW-0547">Nucleotide-binding</keyword>
<dbReference type="GO" id="GO:0006281">
    <property type="term" value="P:DNA repair"/>
    <property type="evidence" value="ECO:0007669"/>
    <property type="project" value="UniProtKB-KW"/>
</dbReference>
<dbReference type="GO" id="GO:0043139">
    <property type="term" value="F:5'-3' DNA helicase activity"/>
    <property type="evidence" value="ECO:0007669"/>
    <property type="project" value="UniProtKB-EC"/>
</dbReference>
<dbReference type="PANTHER" id="PTHR10492:SF94">
    <property type="entry name" value="ATP-DEPENDENT DNA HELICASE"/>
    <property type="match status" value="1"/>
</dbReference>
<dbReference type="InterPro" id="IPR027417">
    <property type="entry name" value="P-loop_NTPase"/>
</dbReference>
<evidence type="ECO:0000259" key="3">
    <source>
        <dbReference type="Pfam" id="PF14214"/>
    </source>
</evidence>
<dbReference type="Pfam" id="PF05970">
    <property type="entry name" value="PIF1"/>
    <property type="match status" value="1"/>
</dbReference>
<comment type="similarity">
    <text evidence="1">Belongs to the helicase family.</text>
</comment>
<comment type="caution">
    <text evidence="4">The sequence shown here is derived from an EMBL/GenBank/DDBJ whole genome shotgun (WGS) entry which is preliminary data.</text>
</comment>